<evidence type="ECO:0000313" key="1">
    <source>
        <dbReference type="EMBL" id="RRK31280.1"/>
    </source>
</evidence>
<keyword evidence="2" id="KW-1185">Reference proteome</keyword>
<sequence>MSKREQLMEYITQDVVAFLAEDRQLDFAEAMRVFYTSETYERILDEETGLYLEGSAYIYDILTTELDHGGLTQLEY</sequence>
<reference evidence="1" key="1">
    <citation type="submission" date="2018-10" db="EMBL/GenBank/DDBJ databases">
        <title>Schaedlerella arabinophila gen. nov. sp. nov., isolated from the mouse intestinal tract and comparative analysis with the genome of the closely related altered Schaedler flora strain ASF502.</title>
        <authorList>
            <person name="Miyake S."/>
            <person name="Soh M."/>
            <person name="Seedorf H."/>
        </authorList>
    </citation>
    <scope>NUCLEOTIDE SEQUENCE [LARGE SCALE GENOMIC DNA]</scope>
    <source>
        <strain evidence="1">DSM 106076</strain>
    </source>
</reference>
<name>A0A3R8LDW5_9FIRM</name>
<dbReference type="RefSeq" id="WP_125126984.1">
    <property type="nucleotide sequence ID" value="NZ_RHJS01000002.1"/>
</dbReference>
<dbReference type="EMBL" id="RHJS01000002">
    <property type="protein sequence ID" value="RRK31280.1"/>
    <property type="molecule type" value="Genomic_DNA"/>
</dbReference>
<comment type="caution">
    <text evidence="1">The sequence shown here is derived from an EMBL/GenBank/DDBJ whole genome shotgun (WGS) entry which is preliminary data.</text>
</comment>
<evidence type="ECO:0000313" key="2">
    <source>
        <dbReference type="Proteomes" id="UP000274920"/>
    </source>
</evidence>
<dbReference type="Proteomes" id="UP000274920">
    <property type="component" value="Unassembled WGS sequence"/>
</dbReference>
<gene>
    <name evidence="1" type="ORF">EBB54_07825</name>
</gene>
<protein>
    <recommendedName>
        <fullName evidence="3">DUF3791 domain-containing protein</fullName>
    </recommendedName>
</protein>
<evidence type="ECO:0008006" key="3">
    <source>
        <dbReference type="Google" id="ProtNLM"/>
    </source>
</evidence>
<accession>A0A3R8LDW5</accession>
<proteinExistence type="predicted"/>
<dbReference type="AlphaFoldDB" id="A0A3R8LDW5"/>
<organism evidence="1 2">
    <name type="scientific">Schaedlerella arabinosiphila</name>
    <dbReference type="NCBI Taxonomy" id="2044587"/>
    <lineage>
        <taxon>Bacteria</taxon>
        <taxon>Bacillati</taxon>
        <taxon>Bacillota</taxon>
        <taxon>Clostridia</taxon>
        <taxon>Lachnospirales</taxon>
        <taxon>Lachnospiraceae</taxon>
        <taxon>Schaedlerella</taxon>
    </lineage>
</organism>